<protein>
    <submittedName>
        <fullName evidence="2">Transposase-like protein</fullName>
    </submittedName>
</protein>
<dbReference type="eggNOG" id="COG1943">
    <property type="taxonomic scope" value="Bacteria"/>
</dbReference>
<dbReference type="GO" id="GO:0003677">
    <property type="term" value="F:DNA binding"/>
    <property type="evidence" value="ECO:0007669"/>
    <property type="project" value="InterPro"/>
</dbReference>
<dbReference type="STRING" id="537013.CLOSTMETH_00584"/>
<dbReference type="Pfam" id="PF01797">
    <property type="entry name" value="Y1_Tnp"/>
    <property type="match status" value="1"/>
</dbReference>
<dbReference type="InterPro" id="IPR036515">
    <property type="entry name" value="Transposase_17_sf"/>
</dbReference>
<dbReference type="PANTHER" id="PTHR33360:SF2">
    <property type="entry name" value="TRANSPOSASE FOR INSERTION SEQUENCE ELEMENT IS200"/>
    <property type="match status" value="1"/>
</dbReference>
<keyword evidence="3" id="KW-1185">Reference proteome</keyword>
<dbReference type="SUPFAM" id="SSF143422">
    <property type="entry name" value="Transposase IS200-like"/>
    <property type="match status" value="1"/>
</dbReference>
<reference evidence="2 3" key="2">
    <citation type="submission" date="2009-02" db="EMBL/GenBank/DDBJ databases">
        <title>Draft genome sequence of Clostridium methylpentosum (DSM 5476).</title>
        <authorList>
            <person name="Sudarsanam P."/>
            <person name="Ley R."/>
            <person name="Guruge J."/>
            <person name="Turnbaugh P.J."/>
            <person name="Mahowald M."/>
            <person name="Liep D."/>
            <person name="Gordon J."/>
        </authorList>
    </citation>
    <scope>NUCLEOTIDE SEQUENCE [LARGE SCALE GENOMIC DNA]</scope>
    <source>
        <strain evidence="2 3">DSM 5476</strain>
    </source>
</reference>
<feature type="domain" description="Transposase IS200-like" evidence="1">
    <location>
        <begin position="2"/>
        <end position="74"/>
    </location>
</feature>
<dbReference type="PANTHER" id="PTHR33360">
    <property type="entry name" value="TRANSPOSASE FOR INSERTION SEQUENCE ELEMENT IS200"/>
    <property type="match status" value="1"/>
</dbReference>
<proteinExistence type="predicted"/>
<dbReference type="Proteomes" id="UP000003340">
    <property type="component" value="Unassembled WGS sequence"/>
</dbReference>
<comment type="caution">
    <text evidence="2">The sequence shown here is derived from an EMBL/GenBank/DDBJ whole genome shotgun (WGS) entry which is preliminary data.</text>
</comment>
<name>C0E9T3_9FIRM</name>
<dbReference type="HOGENOM" id="CLU_101320_0_1_9"/>
<evidence type="ECO:0000313" key="3">
    <source>
        <dbReference type="Proteomes" id="UP000003340"/>
    </source>
</evidence>
<sequence>MFYREHKAEIEEILRELCNWKGIKLLETEICPDHIHLLVEILPKESVTGFKGFLKGKSRFLIYDRDGILKYKYGNQGF</sequence>
<organism evidence="2 3">
    <name type="scientific">[Clostridium] methylpentosum DSM 5476</name>
    <dbReference type="NCBI Taxonomy" id="537013"/>
    <lineage>
        <taxon>Bacteria</taxon>
        <taxon>Bacillati</taxon>
        <taxon>Bacillota</taxon>
        <taxon>Clostridia</taxon>
        <taxon>Eubacteriales</taxon>
        <taxon>Oscillospiraceae</taxon>
        <taxon>Oscillospiraceae incertae sedis</taxon>
    </lineage>
</organism>
<dbReference type="EMBL" id="ACEC01000022">
    <property type="protein sequence ID" value="EEG31768.1"/>
    <property type="molecule type" value="Genomic_DNA"/>
</dbReference>
<dbReference type="GO" id="GO:0006313">
    <property type="term" value="P:DNA transposition"/>
    <property type="evidence" value="ECO:0007669"/>
    <property type="project" value="InterPro"/>
</dbReference>
<dbReference type="Gene3D" id="3.30.70.1290">
    <property type="entry name" value="Transposase IS200-like"/>
    <property type="match status" value="1"/>
</dbReference>
<reference evidence="2 3" key="1">
    <citation type="submission" date="2009-01" db="EMBL/GenBank/DDBJ databases">
        <authorList>
            <person name="Fulton L."/>
            <person name="Clifton S."/>
            <person name="Fulton B."/>
            <person name="Xu J."/>
            <person name="Minx P."/>
            <person name="Pepin K.H."/>
            <person name="Johnson M."/>
            <person name="Bhonagiri V."/>
            <person name="Nash W.E."/>
            <person name="Mardis E.R."/>
            <person name="Wilson R.K."/>
        </authorList>
    </citation>
    <scope>NUCLEOTIDE SEQUENCE [LARGE SCALE GENOMIC DNA]</scope>
    <source>
        <strain evidence="2 3">DSM 5476</strain>
    </source>
</reference>
<accession>C0E9T3</accession>
<dbReference type="AlphaFoldDB" id="C0E9T3"/>
<gene>
    <name evidence="2" type="ORF">CLOSTMETH_00584</name>
</gene>
<evidence type="ECO:0000259" key="1">
    <source>
        <dbReference type="Pfam" id="PF01797"/>
    </source>
</evidence>
<dbReference type="GO" id="GO:0004803">
    <property type="term" value="F:transposase activity"/>
    <property type="evidence" value="ECO:0007669"/>
    <property type="project" value="InterPro"/>
</dbReference>
<evidence type="ECO:0000313" key="2">
    <source>
        <dbReference type="EMBL" id="EEG31768.1"/>
    </source>
</evidence>
<dbReference type="InterPro" id="IPR002686">
    <property type="entry name" value="Transposase_17"/>
</dbReference>